<dbReference type="InterPro" id="IPR002293">
    <property type="entry name" value="AA/rel_permease1"/>
</dbReference>
<dbReference type="PANTHER" id="PTHR11785:SF382">
    <property type="entry name" value="LOW-AFFINITY METHIONINE PERMEASE"/>
    <property type="match status" value="1"/>
</dbReference>
<evidence type="ECO:0000256" key="5">
    <source>
        <dbReference type="SAM" id="Phobius"/>
    </source>
</evidence>
<evidence type="ECO:0000256" key="2">
    <source>
        <dbReference type="ARBA" id="ARBA00022692"/>
    </source>
</evidence>
<evidence type="ECO:0000256" key="1">
    <source>
        <dbReference type="ARBA" id="ARBA00004141"/>
    </source>
</evidence>
<feature type="transmembrane region" description="Helical" evidence="5">
    <location>
        <begin position="462"/>
        <end position="482"/>
    </location>
</feature>
<comment type="subcellular location">
    <subcellularLocation>
        <location evidence="1">Membrane</location>
        <topology evidence="1">Multi-pass membrane protein</topology>
    </subcellularLocation>
</comment>
<dbReference type="PANTHER" id="PTHR11785">
    <property type="entry name" value="AMINO ACID TRANSPORTER"/>
    <property type="match status" value="1"/>
</dbReference>
<dbReference type="Gene3D" id="1.20.1740.10">
    <property type="entry name" value="Amino acid/polyamine transporter I"/>
    <property type="match status" value="1"/>
</dbReference>
<feature type="transmembrane region" description="Helical" evidence="5">
    <location>
        <begin position="400"/>
        <end position="418"/>
    </location>
</feature>
<sequence length="522" mass="58871">MNIDNIPMDLQSDLQKHPTVVTRSLVPLDNSVKGSRLFGFYSTFIMFVGRMFGSGIFATPGLVMKNANGFYTIYMLLWLIGAGIAYTGLLLYLELGSYLPVNGATKVFLEYIYPNPAYMTTVVFSVFTILFSFSSTNALVFGEYIRYSFALPSDEISNRNIACLLIVCSTLLHIFSKRCGLIAQNVLGTLKLGLIVFIILVCSYALLLPESVSHLQNQFSKEDFRIPELKEIQWMYYSAAVLKCIQSFGGWTTCHIFQNEIRNPIETLSKAGPLALGTIFLLYSMLNLTYLKLLPKDEFFNSDQLVGALLFGRIFGSTLGSRLMSSIIALSSATNVIIVVYTDSIMNQEIFKEGFLPFSNILCSNYPFGTPCGGLIIHCIASCAIMYIPKRRIYDTIISVQYYPNQLFHALLCLGLLFKVRRRFGNIRAPIRAPTVCIYICLFGSLSVVLSPFLAQHFRFTLASYAALSVGFFYWLIAFRLLPFFCHFEYRSLLAEKNDGLIYRYFVRDYGTNIQTESSPCI</sequence>
<dbReference type="PIRSF" id="PIRSF006060">
    <property type="entry name" value="AA_transporter"/>
    <property type="match status" value="1"/>
</dbReference>
<proteinExistence type="predicted"/>
<dbReference type="AlphaFoldDB" id="A0A7D9CW73"/>
<name>A0A7D9CW73_DEKBR</name>
<organism evidence="6 7">
    <name type="scientific">Dekkera bruxellensis</name>
    <name type="common">Brettanomyces custersii</name>
    <dbReference type="NCBI Taxonomy" id="5007"/>
    <lineage>
        <taxon>Eukaryota</taxon>
        <taxon>Fungi</taxon>
        <taxon>Dikarya</taxon>
        <taxon>Ascomycota</taxon>
        <taxon>Saccharomycotina</taxon>
        <taxon>Pichiomycetes</taxon>
        <taxon>Pichiales</taxon>
        <taxon>Pichiaceae</taxon>
        <taxon>Brettanomyces</taxon>
    </lineage>
</organism>
<feature type="transmembrane region" description="Helical" evidence="5">
    <location>
        <begin position="430"/>
        <end position="450"/>
    </location>
</feature>
<feature type="transmembrane region" description="Helical" evidence="5">
    <location>
        <begin position="323"/>
        <end position="345"/>
    </location>
</feature>
<dbReference type="EMBL" id="CABFWN010000002">
    <property type="protein sequence ID" value="VUG17257.1"/>
    <property type="molecule type" value="Genomic_DNA"/>
</dbReference>
<evidence type="ECO:0000256" key="3">
    <source>
        <dbReference type="ARBA" id="ARBA00022989"/>
    </source>
</evidence>
<dbReference type="GO" id="GO:0015179">
    <property type="term" value="F:L-amino acid transmembrane transporter activity"/>
    <property type="evidence" value="ECO:0007669"/>
    <property type="project" value="TreeGrafter"/>
</dbReference>
<feature type="transmembrane region" description="Helical" evidence="5">
    <location>
        <begin position="189"/>
        <end position="208"/>
    </location>
</feature>
<accession>A0A7D9CW73</accession>
<gene>
    <name evidence="6" type="primary">MUP3</name>
    <name evidence="6" type="ORF">DEBR0S2_02498G</name>
</gene>
<keyword evidence="2 5" id="KW-0812">Transmembrane</keyword>
<feature type="transmembrane region" description="Helical" evidence="5">
    <location>
        <begin position="366"/>
        <end position="388"/>
    </location>
</feature>
<dbReference type="InterPro" id="IPR050598">
    <property type="entry name" value="AminoAcid_Transporter"/>
</dbReference>
<reference evidence="6 7" key="1">
    <citation type="submission" date="2019-07" db="EMBL/GenBank/DDBJ databases">
        <authorList>
            <person name="Friedrich A."/>
            <person name="Schacherer J."/>
        </authorList>
    </citation>
    <scope>NUCLEOTIDE SEQUENCE [LARGE SCALE GENOMIC DNA]</scope>
</reference>
<keyword evidence="4 5" id="KW-0472">Membrane</keyword>
<feature type="transmembrane region" description="Helical" evidence="5">
    <location>
        <begin position="271"/>
        <end position="291"/>
    </location>
</feature>
<feature type="transmembrane region" description="Helical" evidence="5">
    <location>
        <begin position="70"/>
        <end position="93"/>
    </location>
</feature>
<keyword evidence="7" id="KW-1185">Reference proteome</keyword>
<dbReference type="GO" id="GO:0016020">
    <property type="term" value="C:membrane"/>
    <property type="evidence" value="ECO:0007669"/>
    <property type="project" value="UniProtKB-SubCell"/>
</dbReference>
<evidence type="ECO:0000256" key="4">
    <source>
        <dbReference type="ARBA" id="ARBA00023136"/>
    </source>
</evidence>
<dbReference type="Pfam" id="PF13520">
    <property type="entry name" value="AA_permease_2"/>
    <property type="match status" value="1"/>
</dbReference>
<keyword evidence="3 5" id="KW-1133">Transmembrane helix</keyword>
<evidence type="ECO:0000313" key="7">
    <source>
        <dbReference type="Proteomes" id="UP000478008"/>
    </source>
</evidence>
<protein>
    <submittedName>
        <fullName evidence="6">DEBR0S2_02498g1_1</fullName>
    </submittedName>
</protein>
<feature type="transmembrane region" description="Helical" evidence="5">
    <location>
        <begin position="161"/>
        <end position="183"/>
    </location>
</feature>
<dbReference type="Proteomes" id="UP000478008">
    <property type="component" value="Unassembled WGS sequence"/>
</dbReference>
<feature type="transmembrane region" description="Helical" evidence="5">
    <location>
        <begin position="38"/>
        <end position="58"/>
    </location>
</feature>
<evidence type="ECO:0000313" key="6">
    <source>
        <dbReference type="EMBL" id="VUG17257.1"/>
    </source>
</evidence>
<feature type="transmembrane region" description="Helical" evidence="5">
    <location>
        <begin position="117"/>
        <end position="140"/>
    </location>
</feature>